<evidence type="ECO:0000313" key="2">
    <source>
        <dbReference type="EMBL" id="CAJ0567743.1"/>
    </source>
</evidence>
<dbReference type="AlphaFoldDB" id="A0AA36FUT5"/>
<organism evidence="2 3">
    <name type="scientific">Mesorhabditis spiculigera</name>
    <dbReference type="NCBI Taxonomy" id="96644"/>
    <lineage>
        <taxon>Eukaryota</taxon>
        <taxon>Metazoa</taxon>
        <taxon>Ecdysozoa</taxon>
        <taxon>Nematoda</taxon>
        <taxon>Chromadorea</taxon>
        <taxon>Rhabditida</taxon>
        <taxon>Rhabditina</taxon>
        <taxon>Rhabditomorpha</taxon>
        <taxon>Rhabditoidea</taxon>
        <taxon>Rhabditidae</taxon>
        <taxon>Mesorhabditinae</taxon>
        <taxon>Mesorhabditis</taxon>
    </lineage>
</organism>
<feature type="compositionally biased region" description="Polar residues" evidence="1">
    <location>
        <begin position="1"/>
        <end position="10"/>
    </location>
</feature>
<gene>
    <name evidence="2" type="ORF">MSPICULIGERA_LOCUS6283</name>
</gene>
<dbReference type="Proteomes" id="UP001177023">
    <property type="component" value="Unassembled WGS sequence"/>
</dbReference>
<proteinExistence type="predicted"/>
<feature type="region of interest" description="Disordered" evidence="1">
    <location>
        <begin position="1"/>
        <end position="74"/>
    </location>
</feature>
<dbReference type="EMBL" id="CATQJA010001555">
    <property type="protein sequence ID" value="CAJ0567743.1"/>
    <property type="molecule type" value="Genomic_DNA"/>
</dbReference>
<feature type="non-terminal residue" evidence="2">
    <location>
        <position position="1"/>
    </location>
</feature>
<feature type="compositionally biased region" description="Basic and acidic residues" evidence="1">
    <location>
        <begin position="46"/>
        <end position="74"/>
    </location>
</feature>
<evidence type="ECO:0000313" key="3">
    <source>
        <dbReference type="Proteomes" id="UP001177023"/>
    </source>
</evidence>
<keyword evidence="3" id="KW-1185">Reference proteome</keyword>
<reference evidence="2" key="1">
    <citation type="submission" date="2023-06" db="EMBL/GenBank/DDBJ databases">
        <authorList>
            <person name="Delattre M."/>
        </authorList>
    </citation>
    <scope>NUCLEOTIDE SEQUENCE</scope>
    <source>
        <strain evidence="2">AF72</strain>
    </source>
</reference>
<comment type="caution">
    <text evidence="2">The sequence shown here is derived from an EMBL/GenBank/DDBJ whole genome shotgun (WGS) entry which is preliminary data.</text>
</comment>
<sequence>MVLSQRSTLPTLPRQVRLSSAEAPQVVEPTVVEASSSEQTATSEPESAKESEAEVSDSWKERLSRRASSTEKRSIEITAPEILEELLGDEVHFMIESGMQTERSGFIRREEPQPQKSDDTVTEEAVRYMVNGATQTDSAYDTTLIQTEMISRIDMASFLDN</sequence>
<accession>A0AA36FUT5</accession>
<protein>
    <submittedName>
        <fullName evidence="2">Uncharacterized protein</fullName>
    </submittedName>
</protein>
<name>A0AA36FUT5_9BILA</name>
<feature type="compositionally biased region" description="Low complexity" evidence="1">
    <location>
        <begin position="33"/>
        <end position="45"/>
    </location>
</feature>
<evidence type="ECO:0000256" key="1">
    <source>
        <dbReference type="SAM" id="MobiDB-lite"/>
    </source>
</evidence>